<proteinExistence type="predicted"/>
<accession>A0A8X6QP63</accession>
<sequence>MLVSYRSFLNICAVSRARQPFPRSLCSVLSVSIAMIACDCFIIFSAQNREKRLFSETNTSVFSEGIFDSESNQNLVGATVCENPDYVINGMVDYVNDFSADESDFVVCDDSSSPDCVVSLYK</sequence>
<reference evidence="1" key="1">
    <citation type="submission" date="2020-08" db="EMBL/GenBank/DDBJ databases">
        <title>Multicomponent nature underlies the extraordinary mechanical properties of spider dragline silk.</title>
        <authorList>
            <person name="Kono N."/>
            <person name="Nakamura H."/>
            <person name="Mori M."/>
            <person name="Yoshida Y."/>
            <person name="Ohtoshi R."/>
            <person name="Malay A.D."/>
            <person name="Moran D.A.P."/>
            <person name="Tomita M."/>
            <person name="Numata K."/>
            <person name="Arakawa K."/>
        </authorList>
    </citation>
    <scope>NUCLEOTIDE SEQUENCE</scope>
</reference>
<dbReference type="AlphaFoldDB" id="A0A8X6QP63"/>
<comment type="caution">
    <text evidence="1">The sequence shown here is derived from an EMBL/GenBank/DDBJ whole genome shotgun (WGS) entry which is preliminary data.</text>
</comment>
<evidence type="ECO:0000313" key="1">
    <source>
        <dbReference type="EMBL" id="GFU29438.1"/>
    </source>
</evidence>
<dbReference type="EMBL" id="BMAW01039956">
    <property type="protein sequence ID" value="GFU57786.1"/>
    <property type="molecule type" value="Genomic_DNA"/>
</dbReference>
<organism evidence="1 3">
    <name type="scientific">Nephila pilipes</name>
    <name type="common">Giant wood spider</name>
    <name type="synonym">Nephila maculata</name>
    <dbReference type="NCBI Taxonomy" id="299642"/>
    <lineage>
        <taxon>Eukaryota</taxon>
        <taxon>Metazoa</taxon>
        <taxon>Ecdysozoa</taxon>
        <taxon>Arthropoda</taxon>
        <taxon>Chelicerata</taxon>
        <taxon>Arachnida</taxon>
        <taxon>Araneae</taxon>
        <taxon>Araneomorphae</taxon>
        <taxon>Entelegynae</taxon>
        <taxon>Araneoidea</taxon>
        <taxon>Nephilidae</taxon>
        <taxon>Nephila</taxon>
    </lineage>
</organism>
<dbReference type="EMBL" id="BMAW01129211">
    <property type="protein sequence ID" value="GFU29438.1"/>
    <property type="molecule type" value="Genomic_DNA"/>
</dbReference>
<evidence type="ECO:0000313" key="3">
    <source>
        <dbReference type="Proteomes" id="UP000887013"/>
    </source>
</evidence>
<protein>
    <submittedName>
        <fullName evidence="1">Uncharacterized protein</fullName>
    </submittedName>
</protein>
<evidence type="ECO:0000313" key="2">
    <source>
        <dbReference type="EMBL" id="GFU57786.1"/>
    </source>
</evidence>
<gene>
    <name evidence="2" type="ORF">NPIL_544511</name>
    <name evidence="1" type="ORF">NPIL_571441</name>
</gene>
<dbReference type="Proteomes" id="UP000887013">
    <property type="component" value="Unassembled WGS sequence"/>
</dbReference>
<keyword evidence="3" id="KW-1185">Reference proteome</keyword>
<name>A0A8X6QP63_NEPPI</name>